<dbReference type="EMBL" id="BJXB01000037">
    <property type="protein sequence ID" value="GEM49540.1"/>
    <property type="molecule type" value="Genomic_DNA"/>
</dbReference>
<sequence>MDPPQDMLTGSGVSLAQRSCGREDQALHSGTEDPHPKDHLGMPGNPCSRIGEATTGDRTQTVQMVLLFSGLRGN</sequence>
<protein>
    <submittedName>
        <fullName evidence="2">Uncharacterized protein</fullName>
    </submittedName>
</protein>
<organism evidence="2 3">
    <name type="scientific">Deinococcus cellulosilyticus (strain DSM 18568 / NBRC 106333 / KACC 11606 / 5516J-15)</name>
    <dbReference type="NCBI Taxonomy" id="1223518"/>
    <lineage>
        <taxon>Bacteria</taxon>
        <taxon>Thermotogati</taxon>
        <taxon>Deinococcota</taxon>
        <taxon>Deinococci</taxon>
        <taxon>Deinococcales</taxon>
        <taxon>Deinococcaceae</taxon>
        <taxon>Deinococcus</taxon>
    </lineage>
</organism>
<comment type="caution">
    <text evidence="2">The sequence shown here is derived from an EMBL/GenBank/DDBJ whole genome shotgun (WGS) entry which is preliminary data.</text>
</comment>
<evidence type="ECO:0000313" key="2">
    <source>
        <dbReference type="EMBL" id="GEM49540.1"/>
    </source>
</evidence>
<proteinExistence type="predicted"/>
<accession>A0A511N9R6</accession>
<gene>
    <name evidence="2" type="ORF">DC3_51750</name>
</gene>
<name>A0A511N9R6_DEIC1</name>
<evidence type="ECO:0000313" key="3">
    <source>
        <dbReference type="Proteomes" id="UP000321306"/>
    </source>
</evidence>
<evidence type="ECO:0000256" key="1">
    <source>
        <dbReference type="SAM" id="MobiDB-lite"/>
    </source>
</evidence>
<feature type="region of interest" description="Disordered" evidence="1">
    <location>
        <begin position="1"/>
        <end position="58"/>
    </location>
</feature>
<dbReference type="AlphaFoldDB" id="A0A511N9R6"/>
<feature type="compositionally biased region" description="Basic and acidic residues" evidence="1">
    <location>
        <begin position="20"/>
        <end position="40"/>
    </location>
</feature>
<dbReference type="Proteomes" id="UP000321306">
    <property type="component" value="Unassembled WGS sequence"/>
</dbReference>
<reference evidence="2 3" key="1">
    <citation type="submission" date="2019-07" db="EMBL/GenBank/DDBJ databases">
        <title>Whole genome shotgun sequence of Deinococcus cellulosilyticus NBRC 106333.</title>
        <authorList>
            <person name="Hosoyama A."/>
            <person name="Uohara A."/>
            <person name="Ohji S."/>
            <person name="Ichikawa N."/>
        </authorList>
    </citation>
    <scope>NUCLEOTIDE SEQUENCE [LARGE SCALE GENOMIC DNA]</scope>
    <source>
        <strain evidence="2 3">NBRC 106333</strain>
    </source>
</reference>
<keyword evidence="3" id="KW-1185">Reference proteome</keyword>